<evidence type="ECO:0000313" key="5">
    <source>
        <dbReference type="Proteomes" id="UP000295530"/>
    </source>
</evidence>
<protein>
    <submittedName>
        <fullName evidence="4">Conjugal transfer pilus assembly protein TraB</fullName>
    </submittedName>
</protein>
<dbReference type="CDD" id="cd16430">
    <property type="entry name" value="TraB"/>
    <property type="match status" value="1"/>
</dbReference>
<keyword evidence="3" id="KW-0472">Membrane</keyword>
<dbReference type="RefSeq" id="WP_133462096.1">
    <property type="nucleotide sequence ID" value="NZ_SNVX01000018.1"/>
</dbReference>
<dbReference type="NCBIfam" id="NF010289">
    <property type="entry name" value="PRK13729.1"/>
    <property type="match status" value="1"/>
</dbReference>
<evidence type="ECO:0000256" key="1">
    <source>
        <dbReference type="SAM" id="Coils"/>
    </source>
</evidence>
<dbReference type="InterPro" id="IPR005498">
    <property type="entry name" value="T4SS_VirB10/TraB/TrbI"/>
</dbReference>
<accession>A0A4R6E3T1</accession>
<evidence type="ECO:0000256" key="2">
    <source>
        <dbReference type="SAM" id="MobiDB-lite"/>
    </source>
</evidence>
<feature type="transmembrane region" description="Helical" evidence="3">
    <location>
        <begin position="12"/>
        <end position="33"/>
    </location>
</feature>
<evidence type="ECO:0000256" key="3">
    <source>
        <dbReference type="SAM" id="Phobius"/>
    </source>
</evidence>
<dbReference type="Proteomes" id="UP000295530">
    <property type="component" value="Unassembled WGS sequence"/>
</dbReference>
<keyword evidence="3" id="KW-0812">Transmembrane</keyword>
<proteinExistence type="predicted"/>
<organism evidence="4 5">
    <name type="scientific">Scandinavium goeteborgense</name>
    <dbReference type="NCBI Taxonomy" id="1851514"/>
    <lineage>
        <taxon>Bacteria</taxon>
        <taxon>Pseudomonadati</taxon>
        <taxon>Pseudomonadota</taxon>
        <taxon>Gammaproteobacteria</taxon>
        <taxon>Enterobacterales</taxon>
        <taxon>Enterobacteriaceae</taxon>
        <taxon>Scandinavium</taxon>
    </lineage>
</organism>
<dbReference type="Pfam" id="PF03743">
    <property type="entry name" value="TrbI"/>
    <property type="match status" value="1"/>
</dbReference>
<dbReference type="EMBL" id="SNVX01000018">
    <property type="protein sequence ID" value="TDN51498.1"/>
    <property type="molecule type" value="Genomic_DNA"/>
</dbReference>
<comment type="caution">
    <text evidence="4">The sequence shown here is derived from an EMBL/GenBank/DDBJ whole genome shotgun (WGS) entry which is preliminary data.</text>
</comment>
<keyword evidence="5" id="KW-1185">Reference proteome</keyword>
<dbReference type="OrthoDB" id="15544at2"/>
<feature type="coiled-coil region" evidence="1">
    <location>
        <begin position="71"/>
        <end position="119"/>
    </location>
</feature>
<feature type="region of interest" description="Disordered" evidence="2">
    <location>
        <begin position="406"/>
        <end position="432"/>
    </location>
</feature>
<gene>
    <name evidence="4" type="ORF">EC847_11827</name>
</gene>
<dbReference type="AlphaFoldDB" id="A0A4R6E3T1"/>
<keyword evidence="1" id="KW-0175">Coiled coil</keyword>
<evidence type="ECO:0000313" key="4">
    <source>
        <dbReference type="EMBL" id="TDN51498.1"/>
    </source>
</evidence>
<name>A0A4R6E3T1_SCAGO</name>
<sequence length="457" mass="48028">MANLNKIIKRRQVALFVAIALGIVVGGGVTWGISNMNLKREKVASKPKEPPPNLTGVVNETFDSKVENSAVAEAKRINHETQQQLKTLRNEMSALSRDLKNNQQTVGELKDENQLLQTQLDAYKNPPPATDAAGIPVPGADVTRPGGRTAGAVPPPTNFWPAGNGAPINPQGGAPVLTPVEGEIETTTFAAPSAGKPKHKYPWIPSGSFARAVVIEGADANASVTGNKNTAPMELRITGKVQMPNDREYDATGCFVTLETYGDVSSERAEVRTRSISCQKGDDIIDQKFAGHVSFRGKNGIKGRVVLRNGKILGFAFGSGFLEGIGKGIEAGGSTTVGVGATAGMSGSDIVQSGVGGGVSSAAKILSDYYIKRAEQYHEIIPIGAGNEVTLVFQDGFQLESVDEARAKKTRRQHAATPSGGGPDPDLPSGNTAVMLKKIKDFKLGGVVDGNGQPVEP</sequence>
<reference evidence="4 5" key="1">
    <citation type="submission" date="2019-03" db="EMBL/GenBank/DDBJ databases">
        <title>Genomic analyses of the natural microbiome of Caenorhabditis elegans.</title>
        <authorList>
            <person name="Samuel B."/>
        </authorList>
    </citation>
    <scope>NUCLEOTIDE SEQUENCE [LARGE SCALE GENOMIC DNA]</scope>
    <source>
        <strain evidence="4 5">BIGb0156</strain>
    </source>
</reference>
<keyword evidence="3" id="KW-1133">Transmembrane helix</keyword>